<dbReference type="Proteomes" id="UP000244336">
    <property type="component" value="Chromosome 3"/>
</dbReference>
<sequence>MPKLGLPPRAPHSPFLHSPLARAPLSHVYSLSPPHTPLSRAQATRPPLSPPPHSSFSRAQVTHLPALNPSKDSALYGGFGRERWSGPRGTGFEQRRADWTSSQCSWTSPRAAAQGLELEGSRASTRARRR</sequence>
<reference evidence="2 3" key="1">
    <citation type="submission" date="2018-04" db="EMBL/GenBank/DDBJ databases">
        <title>WGS assembly of Panicum hallii var. hallii HAL2.</title>
        <authorList>
            <person name="Lovell J."/>
            <person name="Jenkins J."/>
            <person name="Lowry D."/>
            <person name="Mamidi S."/>
            <person name="Sreedasyam A."/>
            <person name="Weng X."/>
            <person name="Barry K."/>
            <person name="Bonette J."/>
            <person name="Campitelli B."/>
            <person name="Daum C."/>
            <person name="Gordon S."/>
            <person name="Gould B."/>
            <person name="Lipzen A."/>
            <person name="MacQueen A."/>
            <person name="Palacio-Mejia J."/>
            <person name="Plott C."/>
            <person name="Shakirov E."/>
            <person name="Shu S."/>
            <person name="Yoshinaga Y."/>
            <person name="Zane M."/>
            <person name="Rokhsar D."/>
            <person name="Grimwood J."/>
            <person name="Schmutz J."/>
            <person name="Juenger T."/>
        </authorList>
    </citation>
    <scope>NUCLEOTIDE SEQUENCE [LARGE SCALE GENOMIC DNA]</scope>
    <source>
        <strain evidence="3">cv. HAL2</strain>
    </source>
</reference>
<name>A0A2T7EAA1_9POAL</name>
<gene>
    <name evidence="2" type="ORF">GQ55_3G166400</name>
</gene>
<keyword evidence="3" id="KW-1185">Reference proteome</keyword>
<proteinExistence type="predicted"/>
<evidence type="ECO:0000256" key="1">
    <source>
        <dbReference type="SAM" id="MobiDB-lite"/>
    </source>
</evidence>
<feature type="region of interest" description="Disordered" evidence="1">
    <location>
        <begin position="27"/>
        <end position="130"/>
    </location>
</feature>
<dbReference type="Gramene" id="PUZ64733">
    <property type="protein sequence ID" value="PUZ64733"/>
    <property type="gene ID" value="GQ55_3G166400"/>
</dbReference>
<evidence type="ECO:0000313" key="3">
    <source>
        <dbReference type="Proteomes" id="UP000244336"/>
    </source>
</evidence>
<evidence type="ECO:0000313" key="2">
    <source>
        <dbReference type="EMBL" id="PUZ64733.1"/>
    </source>
</evidence>
<dbReference type="EMBL" id="CM009751">
    <property type="protein sequence ID" value="PUZ64733.1"/>
    <property type="molecule type" value="Genomic_DNA"/>
</dbReference>
<feature type="compositionally biased region" description="Polar residues" evidence="1">
    <location>
        <begin position="99"/>
        <end position="108"/>
    </location>
</feature>
<protein>
    <submittedName>
        <fullName evidence="2">Uncharacterized protein</fullName>
    </submittedName>
</protein>
<dbReference type="AlphaFoldDB" id="A0A2T7EAA1"/>
<accession>A0A2T7EAA1</accession>
<organism evidence="2 3">
    <name type="scientific">Panicum hallii var. hallii</name>
    <dbReference type="NCBI Taxonomy" id="1504633"/>
    <lineage>
        <taxon>Eukaryota</taxon>
        <taxon>Viridiplantae</taxon>
        <taxon>Streptophyta</taxon>
        <taxon>Embryophyta</taxon>
        <taxon>Tracheophyta</taxon>
        <taxon>Spermatophyta</taxon>
        <taxon>Magnoliopsida</taxon>
        <taxon>Liliopsida</taxon>
        <taxon>Poales</taxon>
        <taxon>Poaceae</taxon>
        <taxon>PACMAD clade</taxon>
        <taxon>Panicoideae</taxon>
        <taxon>Panicodae</taxon>
        <taxon>Paniceae</taxon>
        <taxon>Panicinae</taxon>
        <taxon>Panicum</taxon>
        <taxon>Panicum sect. Panicum</taxon>
    </lineage>
</organism>